<evidence type="ECO:0000256" key="2">
    <source>
        <dbReference type="ARBA" id="ARBA00024195"/>
    </source>
</evidence>
<evidence type="ECO:0000313" key="4">
    <source>
        <dbReference type="EMBL" id="NWU17029.1"/>
    </source>
</evidence>
<evidence type="ECO:0000256" key="1">
    <source>
        <dbReference type="ARBA" id="ARBA00023157"/>
    </source>
</evidence>
<dbReference type="InterPro" id="IPR009003">
    <property type="entry name" value="Peptidase_S1_PA"/>
</dbReference>
<organism evidence="4 5">
    <name type="scientific">Cephalopterus ornatus</name>
    <name type="common">Amazonian umbrellabird</name>
    <dbReference type="NCBI Taxonomy" id="114276"/>
    <lineage>
        <taxon>Eukaryota</taxon>
        <taxon>Metazoa</taxon>
        <taxon>Chordata</taxon>
        <taxon>Craniata</taxon>
        <taxon>Vertebrata</taxon>
        <taxon>Euteleostomi</taxon>
        <taxon>Archelosauria</taxon>
        <taxon>Archosauria</taxon>
        <taxon>Dinosauria</taxon>
        <taxon>Saurischia</taxon>
        <taxon>Theropoda</taxon>
        <taxon>Coelurosauria</taxon>
        <taxon>Aves</taxon>
        <taxon>Neognathae</taxon>
        <taxon>Neoaves</taxon>
        <taxon>Telluraves</taxon>
        <taxon>Australaves</taxon>
        <taxon>Passeriformes</taxon>
        <taxon>Cotingidae</taxon>
        <taxon>Cephalopterus</taxon>
    </lineage>
</organism>
<feature type="non-terminal residue" evidence="4">
    <location>
        <position position="1"/>
    </location>
</feature>
<accession>A0A7K5UNW2</accession>
<proteinExistence type="inferred from homology"/>
<evidence type="ECO:0000313" key="5">
    <source>
        <dbReference type="Proteomes" id="UP000543364"/>
    </source>
</evidence>
<feature type="non-terminal residue" evidence="4">
    <location>
        <position position="163"/>
    </location>
</feature>
<comment type="similarity">
    <text evidence="2">Belongs to the peptidase S1 family. CLIP subfamily.</text>
</comment>
<comment type="caution">
    <text evidence="4">The sequence shown here is derived from an EMBL/GenBank/DDBJ whole genome shotgun (WGS) entry which is preliminary data.</text>
</comment>
<keyword evidence="1" id="KW-1015">Disulfide bond</keyword>
<dbReference type="GO" id="GO:0004252">
    <property type="term" value="F:serine-type endopeptidase activity"/>
    <property type="evidence" value="ECO:0007669"/>
    <property type="project" value="InterPro"/>
</dbReference>
<dbReference type="Proteomes" id="UP000543364">
    <property type="component" value="Unassembled WGS sequence"/>
</dbReference>
<dbReference type="GO" id="GO:0007340">
    <property type="term" value="P:acrosome reaction"/>
    <property type="evidence" value="ECO:0007669"/>
    <property type="project" value="TreeGrafter"/>
</dbReference>
<sequence>QVHQIKWLMVHKHEVPVTESYDISLLELDRSVLCSPSVQLSCLLNATLRVLELKSCYVSGCAAQGTFVLQEAKVQLINTQLWNSRQWHTGRIHIQNLCAGYLEDGNDTWQGDTGRPLICKDNDADFFWQVGLTSWGIGCARAKLPSVYISTQSFYRWIQVQMG</sequence>
<dbReference type="Gene3D" id="2.40.10.10">
    <property type="entry name" value="Trypsin-like serine proteases"/>
    <property type="match status" value="2"/>
</dbReference>
<gene>
    <name evidence="4" type="primary">Acr_8</name>
    <name evidence="4" type="ORF">CEPORN_R14102</name>
</gene>
<keyword evidence="5" id="KW-1185">Reference proteome</keyword>
<dbReference type="EMBL" id="VZRE01014539">
    <property type="protein sequence ID" value="NWU17029.1"/>
    <property type="molecule type" value="Genomic_DNA"/>
</dbReference>
<dbReference type="FunFam" id="2.40.10.10:FF:000002">
    <property type="entry name" value="Transmembrane protease serine"/>
    <property type="match status" value="1"/>
</dbReference>
<dbReference type="SUPFAM" id="SSF50494">
    <property type="entry name" value="Trypsin-like serine proteases"/>
    <property type="match status" value="1"/>
</dbReference>
<dbReference type="PROSITE" id="PS50240">
    <property type="entry name" value="TRYPSIN_DOM"/>
    <property type="match status" value="1"/>
</dbReference>
<name>A0A7K5UNW2_CEPOR</name>
<dbReference type="SMART" id="SM00020">
    <property type="entry name" value="Tryp_SPc"/>
    <property type="match status" value="1"/>
</dbReference>
<feature type="domain" description="Peptidase S1" evidence="3">
    <location>
        <begin position="1"/>
        <end position="163"/>
    </location>
</feature>
<dbReference type="InterPro" id="IPR001254">
    <property type="entry name" value="Trypsin_dom"/>
</dbReference>
<dbReference type="Pfam" id="PF00089">
    <property type="entry name" value="Trypsin"/>
    <property type="match status" value="1"/>
</dbReference>
<dbReference type="GO" id="GO:0006508">
    <property type="term" value="P:proteolysis"/>
    <property type="evidence" value="ECO:0007669"/>
    <property type="project" value="InterPro"/>
</dbReference>
<evidence type="ECO:0000259" key="3">
    <source>
        <dbReference type="PROSITE" id="PS50240"/>
    </source>
</evidence>
<dbReference type="AlphaFoldDB" id="A0A7K5UNW2"/>
<dbReference type="InterPro" id="IPR043504">
    <property type="entry name" value="Peptidase_S1_PA_chymotrypsin"/>
</dbReference>
<reference evidence="4 5" key="1">
    <citation type="submission" date="2019-09" db="EMBL/GenBank/DDBJ databases">
        <title>Bird 10,000 Genomes (B10K) Project - Family phase.</title>
        <authorList>
            <person name="Zhang G."/>
        </authorList>
    </citation>
    <scope>NUCLEOTIDE SEQUENCE [LARGE SCALE GENOMIC DNA]</scope>
    <source>
        <strain evidence="4">B10K-DU-001-01</strain>
        <tissue evidence="4">Muscle</tissue>
    </source>
</reference>
<dbReference type="PANTHER" id="PTHR24252:SF8">
    <property type="entry name" value="ACROSIN"/>
    <property type="match status" value="1"/>
</dbReference>
<protein>
    <submittedName>
        <fullName evidence="4">ACRO protein</fullName>
    </submittedName>
</protein>
<dbReference type="PANTHER" id="PTHR24252">
    <property type="entry name" value="ACROSIN-RELATED"/>
    <property type="match status" value="1"/>
</dbReference>